<protein>
    <submittedName>
        <fullName evidence="1">Uncharacterized protein</fullName>
    </submittedName>
</protein>
<accession>A0AAW2GXU3</accession>
<evidence type="ECO:0000313" key="2">
    <source>
        <dbReference type="Proteomes" id="UP001430953"/>
    </source>
</evidence>
<reference evidence="1 2" key="1">
    <citation type="submission" date="2023-03" db="EMBL/GenBank/DDBJ databases">
        <title>High recombination rates correlate with genetic variation in Cardiocondyla obscurior ants.</title>
        <authorList>
            <person name="Errbii M."/>
        </authorList>
    </citation>
    <scope>NUCLEOTIDE SEQUENCE [LARGE SCALE GENOMIC DNA]</scope>
    <source>
        <strain evidence="1">Alpha-2009</strain>
        <tissue evidence="1">Whole body</tissue>
    </source>
</reference>
<name>A0AAW2GXU3_9HYME</name>
<dbReference type="AlphaFoldDB" id="A0AAW2GXU3"/>
<evidence type="ECO:0000313" key="1">
    <source>
        <dbReference type="EMBL" id="KAL0132077.1"/>
    </source>
</evidence>
<keyword evidence="2" id="KW-1185">Reference proteome</keyword>
<dbReference type="EMBL" id="JADYXP020000001">
    <property type="protein sequence ID" value="KAL0132077.1"/>
    <property type="molecule type" value="Genomic_DNA"/>
</dbReference>
<proteinExistence type="predicted"/>
<gene>
    <name evidence="1" type="ORF">PUN28_000091</name>
</gene>
<sequence length="55" mass="6412">MCLVISSLASSAFRETERAVRPRQHRWSSRRVISTCHMSFSFFFFNLTVLNVKSS</sequence>
<dbReference type="Proteomes" id="UP001430953">
    <property type="component" value="Unassembled WGS sequence"/>
</dbReference>
<comment type="caution">
    <text evidence="1">The sequence shown here is derived from an EMBL/GenBank/DDBJ whole genome shotgun (WGS) entry which is preliminary data.</text>
</comment>
<organism evidence="1 2">
    <name type="scientific">Cardiocondyla obscurior</name>
    <dbReference type="NCBI Taxonomy" id="286306"/>
    <lineage>
        <taxon>Eukaryota</taxon>
        <taxon>Metazoa</taxon>
        <taxon>Ecdysozoa</taxon>
        <taxon>Arthropoda</taxon>
        <taxon>Hexapoda</taxon>
        <taxon>Insecta</taxon>
        <taxon>Pterygota</taxon>
        <taxon>Neoptera</taxon>
        <taxon>Endopterygota</taxon>
        <taxon>Hymenoptera</taxon>
        <taxon>Apocrita</taxon>
        <taxon>Aculeata</taxon>
        <taxon>Formicoidea</taxon>
        <taxon>Formicidae</taxon>
        <taxon>Myrmicinae</taxon>
        <taxon>Cardiocondyla</taxon>
    </lineage>
</organism>